<comment type="caution">
    <text evidence="2">The sequence shown here is derived from an EMBL/GenBank/DDBJ whole genome shotgun (WGS) entry which is preliminary data.</text>
</comment>
<evidence type="ECO:0000313" key="2">
    <source>
        <dbReference type="EMBL" id="TDR41212.1"/>
    </source>
</evidence>
<evidence type="ECO:0008006" key="4">
    <source>
        <dbReference type="Google" id="ProtNLM"/>
    </source>
</evidence>
<name>A0A4R6YSZ6_9GAMM</name>
<keyword evidence="3" id="KW-1185">Reference proteome</keyword>
<dbReference type="AlphaFoldDB" id="A0A4R6YSZ6"/>
<organism evidence="2 3">
    <name type="scientific">Tahibacter aquaticus</name>
    <dbReference type="NCBI Taxonomy" id="520092"/>
    <lineage>
        <taxon>Bacteria</taxon>
        <taxon>Pseudomonadati</taxon>
        <taxon>Pseudomonadota</taxon>
        <taxon>Gammaproteobacteria</taxon>
        <taxon>Lysobacterales</taxon>
        <taxon>Rhodanobacteraceae</taxon>
        <taxon>Tahibacter</taxon>
    </lineage>
</organism>
<sequence>MNAWLVAASLAAFATFLVHTFVGGRQIAAPLLQARSLARIPRLTVYYCWHMVTLLLLAMAAALGWAAYQANVALVLLVLALSAGFAGLSLALVVRFRVSAWLMPQWSFFVVIALLSAAGLA</sequence>
<gene>
    <name evidence="2" type="ORF">DFR29_111124</name>
</gene>
<dbReference type="RefSeq" id="WP_133819964.1">
    <property type="nucleotide sequence ID" value="NZ_SNZH01000011.1"/>
</dbReference>
<dbReference type="EMBL" id="SNZH01000011">
    <property type="protein sequence ID" value="TDR41212.1"/>
    <property type="molecule type" value="Genomic_DNA"/>
</dbReference>
<dbReference type="Proteomes" id="UP000295293">
    <property type="component" value="Unassembled WGS sequence"/>
</dbReference>
<proteinExistence type="predicted"/>
<protein>
    <recommendedName>
        <fullName evidence="4">DUF3325 domain-containing protein</fullName>
    </recommendedName>
</protein>
<evidence type="ECO:0000313" key="3">
    <source>
        <dbReference type="Proteomes" id="UP000295293"/>
    </source>
</evidence>
<keyword evidence="1" id="KW-0812">Transmembrane</keyword>
<keyword evidence="1" id="KW-0472">Membrane</keyword>
<accession>A0A4R6YSZ6</accession>
<evidence type="ECO:0000256" key="1">
    <source>
        <dbReference type="SAM" id="Phobius"/>
    </source>
</evidence>
<feature type="transmembrane region" description="Helical" evidence="1">
    <location>
        <begin position="44"/>
        <end position="65"/>
    </location>
</feature>
<feature type="transmembrane region" description="Helical" evidence="1">
    <location>
        <begin position="100"/>
        <end position="120"/>
    </location>
</feature>
<reference evidence="2 3" key="1">
    <citation type="submission" date="2019-03" db="EMBL/GenBank/DDBJ databases">
        <title>Genomic Encyclopedia of Type Strains, Phase IV (KMG-IV): sequencing the most valuable type-strain genomes for metagenomic binning, comparative biology and taxonomic classification.</title>
        <authorList>
            <person name="Goeker M."/>
        </authorList>
    </citation>
    <scope>NUCLEOTIDE SEQUENCE [LARGE SCALE GENOMIC DNA]</scope>
    <source>
        <strain evidence="2 3">DSM 21667</strain>
    </source>
</reference>
<feature type="transmembrane region" description="Helical" evidence="1">
    <location>
        <begin position="72"/>
        <end position="94"/>
    </location>
</feature>
<dbReference type="OrthoDB" id="7667463at2"/>
<keyword evidence="1" id="KW-1133">Transmembrane helix</keyword>